<feature type="domain" description="DUF4438" evidence="1">
    <location>
        <begin position="3"/>
        <end position="37"/>
    </location>
</feature>
<dbReference type="InterPro" id="IPR044910">
    <property type="entry name" value="TM_1086_SG_dom"/>
</dbReference>
<dbReference type="InterPro" id="IPR048399">
    <property type="entry name" value="DUF4438_C"/>
</dbReference>
<dbReference type="EMBL" id="BARS01003296">
    <property type="protein sequence ID" value="GAF80644.1"/>
    <property type="molecule type" value="Genomic_DNA"/>
</dbReference>
<gene>
    <name evidence="2" type="ORF">S01H1_06373</name>
</gene>
<name>X0SI03_9ZZZZ</name>
<evidence type="ECO:0000313" key="2">
    <source>
        <dbReference type="EMBL" id="GAF80644.1"/>
    </source>
</evidence>
<dbReference type="Gene3D" id="2.102.30.10">
    <property type="entry name" value="tm1086 (SG structure) domain"/>
    <property type="match status" value="1"/>
</dbReference>
<dbReference type="Pfam" id="PF20999">
    <property type="entry name" value="DUF4438_C"/>
    <property type="match status" value="1"/>
</dbReference>
<reference evidence="2" key="1">
    <citation type="journal article" date="2014" name="Front. Microbiol.">
        <title>High frequency of phylogenetically diverse reductive dehalogenase-homologous genes in deep subseafloor sedimentary metagenomes.</title>
        <authorList>
            <person name="Kawai M."/>
            <person name="Futagami T."/>
            <person name="Toyoda A."/>
            <person name="Takaki Y."/>
            <person name="Nishi S."/>
            <person name="Hori S."/>
            <person name="Arai W."/>
            <person name="Tsubouchi T."/>
            <person name="Morono Y."/>
            <person name="Uchiyama I."/>
            <person name="Ito T."/>
            <person name="Fujiyama A."/>
            <person name="Inagaki F."/>
            <person name="Takami H."/>
        </authorList>
    </citation>
    <scope>NUCLEOTIDE SEQUENCE</scope>
    <source>
        <strain evidence="2">Expedition CK06-06</strain>
    </source>
</reference>
<comment type="caution">
    <text evidence="2">The sequence shown here is derived from an EMBL/GenBank/DDBJ whole genome shotgun (WGS) entry which is preliminary data.</text>
</comment>
<dbReference type="AlphaFoldDB" id="X0SI03"/>
<proteinExistence type="predicted"/>
<accession>X0SI03</accession>
<organism evidence="2">
    <name type="scientific">marine sediment metagenome</name>
    <dbReference type="NCBI Taxonomy" id="412755"/>
    <lineage>
        <taxon>unclassified sequences</taxon>
        <taxon>metagenomes</taxon>
        <taxon>ecological metagenomes</taxon>
    </lineage>
</organism>
<sequence>SICHGAGHGPGVTTILASAEGNIEVVVDRNANLAKLLNLREPPPGN</sequence>
<evidence type="ECO:0000259" key="1">
    <source>
        <dbReference type="Pfam" id="PF20999"/>
    </source>
</evidence>
<feature type="non-terminal residue" evidence="2">
    <location>
        <position position="1"/>
    </location>
</feature>
<protein>
    <recommendedName>
        <fullName evidence="1">DUF4438 domain-containing protein</fullName>
    </recommendedName>
</protein>